<evidence type="ECO:0000313" key="1">
    <source>
        <dbReference type="EMBL" id="HIS37434.1"/>
    </source>
</evidence>
<reference evidence="1" key="1">
    <citation type="submission" date="2020-10" db="EMBL/GenBank/DDBJ databases">
        <authorList>
            <person name="Gilroy R."/>
        </authorList>
    </citation>
    <scope>NUCLEOTIDE SEQUENCE</scope>
    <source>
        <strain evidence="1">6276</strain>
    </source>
</reference>
<evidence type="ECO:0000313" key="2">
    <source>
        <dbReference type="Proteomes" id="UP000823928"/>
    </source>
</evidence>
<dbReference type="AlphaFoldDB" id="A0A9D1F0Z2"/>
<organism evidence="1 2">
    <name type="scientific">Candidatus Scatousia excrementigallinarum</name>
    <dbReference type="NCBI Taxonomy" id="2840935"/>
    <lineage>
        <taxon>Bacteria</taxon>
        <taxon>Candidatus Scatousia</taxon>
    </lineage>
</organism>
<name>A0A9D1F0Z2_9BACT</name>
<gene>
    <name evidence="1" type="ORF">IAC10_12575</name>
</gene>
<dbReference type="Proteomes" id="UP000823928">
    <property type="component" value="Unassembled WGS sequence"/>
</dbReference>
<proteinExistence type="predicted"/>
<reference evidence="1" key="2">
    <citation type="journal article" date="2021" name="PeerJ">
        <title>Extensive microbial diversity within the chicken gut microbiome revealed by metagenomics and culture.</title>
        <authorList>
            <person name="Gilroy R."/>
            <person name="Ravi A."/>
            <person name="Getino M."/>
            <person name="Pursley I."/>
            <person name="Horton D.L."/>
            <person name="Alikhan N.F."/>
            <person name="Baker D."/>
            <person name="Gharbi K."/>
            <person name="Hall N."/>
            <person name="Watson M."/>
            <person name="Adriaenssens E.M."/>
            <person name="Foster-Nyarko E."/>
            <person name="Jarju S."/>
            <person name="Secka A."/>
            <person name="Antonio M."/>
            <person name="Oren A."/>
            <person name="Chaudhuri R.R."/>
            <person name="La Ragione R."/>
            <person name="Hildebrand F."/>
            <person name="Pallen M.J."/>
        </authorList>
    </citation>
    <scope>NUCLEOTIDE SEQUENCE</scope>
    <source>
        <strain evidence="1">6276</strain>
    </source>
</reference>
<protein>
    <submittedName>
        <fullName evidence="1">Uncharacterized protein</fullName>
    </submittedName>
</protein>
<comment type="caution">
    <text evidence="1">The sequence shown here is derived from an EMBL/GenBank/DDBJ whole genome shotgun (WGS) entry which is preliminary data.</text>
</comment>
<sequence>MKKLFFECNRDQRSALEGLAYRIADTAYMRERFGNDEPELKQNEKTISGLFDELDRLGVPFWVQNSVICFSENWRKYIQFGIFEPMKEKNIIL</sequence>
<dbReference type="EMBL" id="DVIU01000258">
    <property type="protein sequence ID" value="HIS37434.1"/>
    <property type="molecule type" value="Genomic_DNA"/>
</dbReference>
<accession>A0A9D1F0Z2</accession>